<dbReference type="EMBL" id="JAJHNU010000002">
    <property type="protein sequence ID" value="MDN4121703.1"/>
    <property type="molecule type" value="Genomic_DNA"/>
</dbReference>
<reference evidence="1" key="1">
    <citation type="submission" date="2021-11" db="EMBL/GenBank/DDBJ databases">
        <title>Draft genome sequence of Alcaligenes endophyticus type strain CCUG 75668T.</title>
        <authorList>
            <person name="Salva-Serra F."/>
            <person name="Duran R.E."/>
            <person name="Seeger M."/>
            <person name="Moore E.R.B."/>
            <person name="Jaen-Luchoro D."/>
        </authorList>
    </citation>
    <scope>NUCLEOTIDE SEQUENCE</scope>
    <source>
        <strain evidence="1">CCUG 75668</strain>
    </source>
</reference>
<protein>
    <submittedName>
        <fullName evidence="1">Uncharacterized protein</fullName>
    </submittedName>
</protein>
<keyword evidence="2" id="KW-1185">Reference proteome</keyword>
<proteinExistence type="predicted"/>
<evidence type="ECO:0000313" key="2">
    <source>
        <dbReference type="Proteomes" id="UP001168613"/>
    </source>
</evidence>
<name>A0ABT8EK74_9BURK</name>
<comment type="caution">
    <text evidence="1">The sequence shown here is derived from an EMBL/GenBank/DDBJ whole genome shotgun (WGS) entry which is preliminary data.</text>
</comment>
<evidence type="ECO:0000313" key="1">
    <source>
        <dbReference type="EMBL" id="MDN4121703.1"/>
    </source>
</evidence>
<dbReference type="RefSeq" id="WP_266124370.1">
    <property type="nucleotide sequence ID" value="NZ_JAJHNU010000002.1"/>
</dbReference>
<sequence length="96" mass="10353">MKIHFESQRRDDSLDLSRQGDKLIINGQTFDFSVIPDGATLPASAVDCEFIAGDIERIDGVLHITLLLPHGPDASQAACFPQTIINPADGPVELPV</sequence>
<organism evidence="1 2">
    <name type="scientific">Alcaligenes endophyticus</name>
    <dbReference type="NCBI Taxonomy" id="1929088"/>
    <lineage>
        <taxon>Bacteria</taxon>
        <taxon>Pseudomonadati</taxon>
        <taxon>Pseudomonadota</taxon>
        <taxon>Betaproteobacteria</taxon>
        <taxon>Burkholderiales</taxon>
        <taxon>Alcaligenaceae</taxon>
        <taxon>Alcaligenes</taxon>
    </lineage>
</organism>
<gene>
    <name evidence="1" type="ORF">LMS43_10415</name>
</gene>
<accession>A0ABT8EK74</accession>
<dbReference type="Proteomes" id="UP001168613">
    <property type="component" value="Unassembled WGS sequence"/>
</dbReference>